<evidence type="ECO:0000256" key="3">
    <source>
        <dbReference type="ARBA" id="ARBA00023125"/>
    </source>
</evidence>
<dbReference type="CDD" id="cd17278">
    <property type="entry name" value="RMtype1_S_LdeBORF1052P-TRD2-CR2"/>
    <property type="match status" value="1"/>
</dbReference>
<keyword evidence="6" id="KW-0378">Hydrolase</keyword>
<dbReference type="PANTHER" id="PTHR30408">
    <property type="entry name" value="TYPE-1 RESTRICTION ENZYME ECOKI SPECIFICITY PROTEIN"/>
    <property type="match status" value="1"/>
</dbReference>
<dbReference type="EMBL" id="JABMKT010000008">
    <property type="protein sequence ID" value="NYV27690.1"/>
    <property type="molecule type" value="Genomic_DNA"/>
</dbReference>
<reference evidence="6 7" key="1">
    <citation type="submission" date="2020-05" db="EMBL/GenBank/DDBJ databases">
        <title>Streptobacillus felis strain LHL191014123.</title>
        <authorList>
            <person name="Fawzy A."/>
            <person name="Rau J."/>
            <person name="Risse K."/>
            <person name="Schauerte N."/>
            <person name="Geiger C."/>
            <person name="Blom J."/>
            <person name="Imirzalioglu C."/>
            <person name="Falgenhauer J."/>
            <person name="Bach A."/>
            <person name="Herden C."/>
            <person name="Eisenberg T."/>
        </authorList>
    </citation>
    <scope>NUCLEOTIDE SEQUENCE [LARGE SCALE GENOMIC DNA]</scope>
    <source>
        <strain evidence="6 7">LHL191014123</strain>
    </source>
</reference>
<evidence type="ECO:0000313" key="6">
    <source>
        <dbReference type="EMBL" id="NYV27690.1"/>
    </source>
</evidence>
<keyword evidence="4" id="KW-0175">Coiled coil</keyword>
<dbReference type="GO" id="GO:0004519">
    <property type="term" value="F:endonuclease activity"/>
    <property type="evidence" value="ECO:0007669"/>
    <property type="project" value="UniProtKB-KW"/>
</dbReference>
<keyword evidence="6" id="KW-0255">Endonuclease</keyword>
<dbReference type="Pfam" id="PF01420">
    <property type="entry name" value="Methylase_S"/>
    <property type="match status" value="2"/>
</dbReference>
<comment type="similarity">
    <text evidence="1">Belongs to the type-I restriction system S methylase family.</text>
</comment>
<gene>
    <name evidence="6" type="ORF">HP397_02455</name>
</gene>
<dbReference type="Gene3D" id="1.10.287.1120">
    <property type="entry name" value="Bipartite methylase S protein"/>
    <property type="match status" value="1"/>
</dbReference>
<dbReference type="GO" id="GO:0009307">
    <property type="term" value="P:DNA restriction-modification system"/>
    <property type="evidence" value="ECO:0007669"/>
    <property type="project" value="UniProtKB-KW"/>
</dbReference>
<evidence type="ECO:0000256" key="4">
    <source>
        <dbReference type="SAM" id="Coils"/>
    </source>
</evidence>
<dbReference type="GO" id="GO:0003677">
    <property type="term" value="F:DNA binding"/>
    <property type="evidence" value="ECO:0007669"/>
    <property type="project" value="UniProtKB-KW"/>
</dbReference>
<dbReference type="SUPFAM" id="SSF116734">
    <property type="entry name" value="DNA methylase specificity domain"/>
    <property type="match status" value="2"/>
</dbReference>
<keyword evidence="2" id="KW-0680">Restriction system</keyword>
<evidence type="ECO:0000256" key="2">
    <source>
        <dbReference type="ARBA" id="ARBA00022747"/>
    </source>
</evidence>
<dbReference type="InterPro" id="IPR052021">
    <property type="entry name" value="Type-I_RS_S_subunit"/>
</dbReference>
<dbReference type="Proteomes" id="UP000526184">
    <property type="component" value="Unassembled WGS sequence"/>
</dbReference>
<organism evidence="6 7">
    <name type="scientific">Streptobacillus felis</name>
    <dbReference type="NCBI Taxonomy" id="1384509"/>
    <lineage>
        <taxon>Bacteria</taxon>
        <taxon>Fusobacteriati</taxon>
        <taxon>Fusobacteriota</taxon>
        <taxon>Fusobacteriia</taxon>
        <taxon>Fusobacteriales</taxon>
        <taxon>Leptotrichiaceae</taxon>
        <taxon>Streptobacillus</taxon>
    </lineage>
</organism>
<feature type="coiled-coil region" evidence="4">
    <location>
        <begin position="395"/>
        <end position="429"/>
    </location>
</feature>
<name>A0A7Z0PG89_9FUSO</name>
<accession>A0A7Z0PG89</accession>
<dbReference type="PANTHER" id="PTHR30408:SF12">
    <property type="entry name" value="TYPE I RESTRICTION ENZYME MJAVIII SPECIFICITY SUBUNIT"/>
    <property type="match status" value="1"/>
</dbReference>
<dbReference type="InterPro" id="IPR044946">
    <property type="entry name" value="Restrct_endonuc_typeI_TRD_sf"/>
</dbReference>
<keyword evidence="3" id="KW-0238">DNA-binding</keyword>
<keyword evidence="6" id="KW-0540">Nuclease</keyword>
<dbReference type="CDD" id="cd17246">
    <property type="entry name" value="RMtype1_S_SonII-TRD2-CR2_like"/>
    <property type="match status" value="1"/>
</dbReference>
<comment type="caution">
    <text evidence="6">The sequence shown here is derived from an EMBL/GenBank/DDBJ whole genome shotgun (WGS) entry which is preliminary data.</text>
</comment>
<dbReference type="AlphaFoldDB" id="A0A7Z0PG89"/>
<feature type="domain" description="Type I restriction modification DNA specificity" evidence="5">
    <location>
        <begin position="19"/>
        <end position="198"/>
    </location>
</feature>
<feature type="domain" description="Type I restriction modification DNA specificity" evidence="5">
    <location>
        <begin position="237"/>
        <end position="417"/>
    </location>
</feature>
<dbReference type="RefSeq" id="WP_180135716.1">
    <property type="nucleotide sequence ID" value="NZ_JABMKT010000008.1"/>
</dbReference>
<proteinExistence type="inferred from homology"/>
<dbReference type="InterPro" id="IPR000055">
    <property type="entry name" value="Restrct_endonuc_typeI_TRD"/>
</dbReference>
<protein>
    <submittedName>
        <fullName evidence="6">Restriction endonuclease subunit S</fullName>
    </submittedName>
</protein>
<evidence type="ECO:0000256" key="1">
    <source>
        <dbReference type="ARBA" id="ARBA00010923"/>
    </source>
</evidence>
<keyword evidence="7" id="KW-1185">Reference proteome</keyword>
<evidence type="ECO:0000259" key="5">
    <source>
        <dbReference type="Pfam" id="PF01420"/>
    </source>
</evidence>
<evidence type="ECO:0000313" key="7">
    <source>
        <dbReference type="Proteomes" id="UP000526184"/>
    </source>
</evidence>
<sequence>MNRYKSYKEVELPWLKEVPSHWKTSKLKYFVKSINGHAFKSSEFSNRGVRVIRISDFSDKGINNKKQIRINIQNLSNNLDKYLIKTQDILLCLTGGTVGKNCYVEKIDEKMYINQRVAIIRGLDNINSNFLKYILKLNYVQNIISVLKTSLNDNISTEDIEKILIAFPPLQEQTQIANYLDWKINEIDKLIAKEKEKIRELNDLKKITVSDIFMSKKEKNNKIVSKYEWIGEIPDYYKVYPLKKLCNKIIDGTHQTPQYTSEGVPFLRVTDISKLEYGENINWDSVAFISKEEHKDLYKRCNPEKNDVLVSKNGTIGIPKIVDWNEEVSIFVSLCLLKLNNIVIPEWIFYYFLTYLTEREISYGGKTGTITNLHLNKIREFKIPVPNLSKQTEIVKKINMAINKINNLINKTNEQIQNLESLKQSLISVVVTGQIDVRDVVIPEYEKLNLENDAELEEEVEEDA</sequence>
<dbReference type="Gene3D" id="3.90.220.20">
    <property type="entry name" value="DNA methylase specificity domains"/>
    <property type="match status" value="2"/>
</dbReference>